<sequence length="196" mass="22011">MLVSRETEKRLELFEQLFKSWNARINLAAPSTLEDFRRRHIDDSLQVLDLGDLGAEWVDLGSGGGLPGLPIGICLANEDGHIHLVESNRKKTSFLLNCVTQCRAAATVHPVRIEDASERIERADFVTARALAPLDLLIAMAEPWMSRGAIGLFHKGRRYEEEIASARTRFEFDLTVHQSVIDAESVILRIQNPVRL</sequence>
<dbReference type="InterPro" id="IPR003682">
    <property type="entry name" value="rRNA_ssu_MeTfrase_G"/>
</dbReference>
<gene>
    <name evidence="6 7" type="primary">rsmG</name>
    <name evidence="7" type="ORF">D8780_13750</name>
</gene>
<comment type="caution">
    <text evidence="6">Lacks conserved residue(s) required for the propagation of feature annotation.</text>
</comment>
<dbReference type="InterPro" id="IPR029063">
    <property type="entry name" value="SAM-dependent_MTases_sf"/>
</dbReference>
<comment type="function">
    <text evidence="6">Specifically methylates the N7 position of guanine in position 527 of 16S rRNA.</text>
</comment>
<protein>
    <recommendedName>
        <fullName evidence="6">Ribosomal RNA small subunit methyltransferase G</fullName>
        <ecNumber evidence="6">2.1.1.170</ecNumber>
    </recommendedName>
    <alternativeName>
        <fullName evidence="6">16S rRNA 7-methylguanosine methyltransferase</fullName>
        <shortName evidence="6">16S rRNA m7G methyltransferase</shortName>
    </alternativeName>
</protein>
<keyword evidence="2 6" id="KW-0698">rRNA processing</keyword>
<dbReference type="EC" id="2.1.1.170" evidence="6"/>
<keyword evidence="1 6" id="KW-0963">Cytoplasm</keyword>
<dbReference type="AlphaFoldDB" id="A0A3L7JFR2"/>
<accession>A0A3L7JFR2</accession>
<dbReference type="PANTHER" id="PTHR31760:SF0">
    <property type="entry name" value="S-ADENOSYL-L-METHIONINE-DEPENDENT METHYLTRANSFERASES SUPERFAMILY PROTEIN"/>
    <property type="match status" value="1"/>
</dbReference>
<evidence type="ECO:0000256" key="3">
    <source>
        <dbReference type="ARBA" id="ARBA00022603"/>
    </source>
</evidence>
<dbReference type="Pfam" id="PF02527">
    <property type="entry name" value="GidB"/>
    <property type="match status" value="1"/>
</dbReference>
<keyword evidence="4 6" id="KW-0808">Transferase</keyword>
<dbReference type="Proteomes" id="UP000281094">
    <property type="component" value="Unassembled WGS sequence"/>
</dbReference>
<evidence type="ECO:0000313" key="8">
    <source>
        <dbReference type="Proteomes" id="UP000281094"/>
    </source>
</evidence>
<evidence type="ECO:0000256" key="2">
    <source>
        <dbReference type="ARBA" id="ARBA00022552"/>
    </source>
</evidence>
<dbReference type="GO" id="GO:0005829">
    <property type="term" value="C:cytosol"/>
    <property type="evidence" value="ECO:0007669"/>
    <property type="project" value="TreeGrafter"/>
</dbReference>
<name>A0A3L7JFR2_9HYPH</name>
<comment type="catalytic activity">
    <reaction evidence="6">
        <text>guanosine(527) in 16S rRNA + S-adenosyl-L-methionine = N(7)-methylguanosine(527) in 16S rRNA + S-adenosyl-L-homocysteine</text>
        <dbReference type="Rhea" id="RHEA:42732"/>
        <dbReference type="Rhea" id="RHEA-COMP:10209"/>
        <dbReference type="Rhea" id="RHEA-COMP:10210"/>
        <dbReference type="ChEBI" id="CHEBI:57856"/>
        <dbReference type="ChEBI" id="CHEBI:59789"/>
        <dbReference type="ChEBI" id="CHEBI:74269"/>
        <dbReference type="ChEBI" id="CHEBI:74480"/>
        <dbReference type="EC" id="2.1.1.170"/>
    </reaction>
</comment>
<dbReference type="PANTHER" id="PTHR31760">
    <property type="entry name" value="S-ADENOSYL-L-METHIONINE-DEPENDENT METHYLTRANSFERASES SUPERFAMILY PROTEIN"/>
    <property type="match status" value="1"/>
</dbReference>
<comment type="similarity">
    <text evidence="6">Belongs to the methyltransferase superfamily. RNA methyltransferase RsmG family.</text>
</comment>
<dbReference type="RefSeq" id="WP_121646112.1">
    <property type="nucleotide sequence ID" value="NZ_RCWN01000001.1"/>
</dbReference>
<organism evidence="7 8">
    <name type="scientific">Notoacmeibacter ruber</name>
    <dbReference type="NCBI Taxonomy" id="2670375"/>
    <lineage>
        <taxon>Bacteria</taxon>
        <taxon>Pseudomonadati</taxon>
        <taxon>Pseudomonadota</taxon>
        <taxon>Alphaproteobacteria</taxon>
        <taxon>Hyphomicrobiales</taxon>
        <taxon>Notoacmeibacteraceae</taxon>
        <taxon>Notoacmeibacter</taxon>
    </lineage>
</organism>
<dbReference type="HAMAP" id="MF_00074">
    <property type="entry name" value="16SrRNA_methyltr_G"/>
    <property type="match status" value="1"/>
</dbReference>
<evidence type="ECO:0000256" key="1">
    <source>
        <dbReference type="ARBA" id="ARBA00022490"/>
    </source>
</evidence>
<feature type="binding site" evidence="6">
    <location>
        <begin position="113"/>
        <end position="114"/>
    </location>
    <ligand>
        <name>S-adenosyl-L-methionine</name>
        <dbReference type="ChEBI" id="CHEBI:59789"/>
    </ligand>
</feature>
<evidence type="ECO:0000256" key="6">
    <source>
        <dbReference type="HAMAP-Rule" id="MF_00074"/>
    </source>
</evidence>
<reference evidence="7 8" key="1">
    <citation type="submission" date="2018-10" db="EMBL/GenBank/DDBJ databases">
        <title>Notoacmeibacter sp. M2BS9Y-3-1, whole genome shotgun sequence.</title>
        <authorList>
            <person name="Tuo L."/>
        </authorList>
    </citation>
    <scope>NUCLEOTIDE SEQUENCE [LARGE SCALE GENOMIC DNA]</scope>
    <source>
        <strain evidence="7 8">M2BS9Y-3-1</strain>
    </source>
</reference>
<comment type="caution">
    <text evidence="7">The sequence shown here is derived from an EMBL/GenBank/DDBJ whole genome shotgun (WGS) entry which is preliminary data.</text>
</comment>
<dbReference type="SUPFAM" id="SSF53335">
    <property type="entry name" value="S-adenosyl-L-methionine-dependent methyltransferases"/>
    <property type="match status" value="1"/>
</dbReference>
<evidence type="ECO:0000256" key="5">
    <source>
        <dbReference type="ARBA" id="ARBA00022691"/>
    </source>
</evidence>
<comment type="subcellular location">
    <subcellularLocation>
        <location evidence="6">Cytoplasm</location>
    </subcellularLocation>
</comment>
<dbReference type="NCBIfam" id="TIGR00138">
    <property type="entry name" value="rsmG_gidB"/>
    <property type="match status" value="1"/>
</dbReference>
<keyword evidence="8" id="KW-1185">Reference proteome</keyword>
<feature type="binding site" evidence="6">
    <location>
        <position position="61"/>
    </location>
    <ligand>
        <name>S-adenosyl-L-methionine</name>
        <dbReference type="ChEBI" id="CHEBI:59789"/>
    </ligand>
</feature>
<dbReference type="Gene3D" id="3.40.50.150">
    <property type="entry name" value="Vaccinia Virus protein VP39"/>
    <property type="match status" value="1"/>
</dbReference>
<proteinExistence type="inferred from homology"/>
<keyword evidence="3 6" id="KW-0489">Methyltransferase</keyword>
<dbReference type="GO" id="GO:0070043">
    <property type="term" value="F:rRNA (guanine-N7-)-methyltransferase activity"/>
    <property type="evidence" value="ECO:0007669"/>
    <property type="project" value="UniProtKB-UniRule"/>
</dbReference>
<dbReference type="EMBL" id="RCWN01000001">
    <property type="protein sequence ID" value="RLQ89145.1"/>
    <property type="molecule type" value="Genomic_DNA"/>
</dbReference>
<dbReference type="PIRSF" id="PIRSF003078">
    <property type="entry name" value="GidB"/>
    <property type="match status" value="1"/>
</dbReference>
<feature type="binding site" evidence="6">
    <location>
        <position position="129"/>
    </location>
    <ligand>
        <name>S-adenosyl-L-methionine</name>
        <dbReference type="ChEBI" id="CHEBI:59789"/>
    </ligand>
</feature>
<evidence type="ECO:0000313" key="7">
    <source>
        <dbReference type="EMBL" id="RLQ89145.1"/>
    </source>
</evidence>
<evidence type="ECO:0000256" key="4">
    <source>
        <dbReference type="ARBA" id="ARBA00022679"/>
    </source>
</evidence>
<feature type="binding site" evidence="6">
    <location>
        <position position="66"/>
    </location>
    <ligand>
        <name>S-adenosyl-L-methionine</name>
        <dbReference type="ChEBI" id="CHEBI:59789"/>
    </ligand>
</feature>
<keyword evidence="5 6" id="KW-0949">S-adenosyl-L-methionine</keyword>